<keyword evidence="4" id="KW-0812">Transmembrane</keyword>
<evidence type="ECO:0000256" key="4">
    <source>
        <dbReference type="SAM" id="Phobius"/>
    </source>
</evidence>
<sequence>MTSQVKESHSSDQKTRRPSKIIVAGLCVGIVVAGLLWGKSAWINICQWQAERNLQSRDTEQALSWISQAYQADTQNPETLLILARAHRRAHDVEPAIKTLKELFKVAGPSEELRREQWLVEAQVGDVSNLEQHLADMLIDPRGNAQDICETFVNSCVLNYRFRDAIKIIELWQADFPNDPLPHYYLGRILEHQGDWESSAREFSAALNVSPGHIPSAYNLARVNLSHNQVDAALENYRLCTKYQKDHAAALVGIARCLRMKQDANAARAALKTAQQVPESQRLKDFRAVGDPAYVASNAILLELGQLELTSGNYKQAVAYLEEALERNPKDRKARLALADAYRGAGELEKAEQQIQIVQKTQKAIKRLDECFDLLQKDLENADLRAEIGQIFLEHISENQGVVWLKNALYYDPNHQQAKQALADYYAKQRSPSKN</sequence>
<reference evidence="5 6" key="1">
    <citation type="submission" date="2019-02" db="EMBL/GenBank/DDBJ databases">
        <title>Deep-cultivation of Planctomycetes and their phenomic and genomic characterization uncovers novel biology.</title>
        <authorList>
            <person name="Wiegand S."/>
            <person name="Jogler M."/>
            <person name="Boedeker C."/>
            <person name="Pinto D."/>
            <person name="Vollmers J."/>
            <person name="Rivas-Marin E."/>
            <person name="Kohn T."/>
            <person name="Peeters S.H."/>
            <person name="Heuer A."/>
            <person name="Rast P."/>
            <person name="Oberbeckmann S."/>
            <person name="Bunk B."/>
            <person name="Jeske O."/>
            <person name="Meyerdierks A."/>
            <person name="Storesund J.E."/>
            <person name="Kallscheuer N."/>
            <person name="Luecker S."/>
            <person name="Lage O.M."/>
            <person name="Pohl T."/>
            <person name="Merkel B.J."/>
            <person name="Hornburger P."/>
            <person name="Mueller R.-W."/>
            <person name="Bruemmer F."/>
            <person name="Labrenz M."/>
            <person name="Spormann A.M."/>
            <person name="Op den Camp H."/>
            <person name="Overmann J."/>
            <person name="Amann R."/>
            <person name="Jetten M.S.M."/>
            <person name="Mascher T."/>
            <person name="Medema M.H."/>
            <person name="Devos D.P."/>
            <person name="Kaster A.-K."/>
            <person name="Ovreas L."/>
            <person name="Rohde M."/>
            <person name="Galperin M.Y."/>
            <person name="Jogler C."/>
        </authorList>
    </citation>
    <scope>NUCLEOTIDE SEQUENCE [LARGE SCALE GENOMIC DNA]</scope>
    <source>
        <strain evidence="5 6">Pan241w</strain>
    </source>
</reference>
<accession>A0A517RJY0</accession>
<feature type="repeat" description="TPR" evidence="3">
    <location>
        <begin position="298"/>
        <end position="331"/>
    </location>
</feature>
<name>A0A517RJY0_9PLAN</name>
<feature type="repeat" description="TPR" evidence="3">
    <location>
        <begin position="180"/>
        <end position="213"/>
    </location>
</feature>
<dbReference type="AlphaFoldDB" id="A0A517RJY0"/>
<protein>
    <submittedName>
        <fullName evidence="5">Tetratricopeptide repeat protein</fullName>
    </submittedName>
</protein>
<keyword evidence="2 3" id="KW-0802">TPR repeat</keyword>
<feature type="transmembrane region" description="Helical" evidence="4">
    <location>
        <begin position="21"/>
        <end position="38"/>
    </location>
</feature>
<dbReference type="EMBL" id="CP036269">
    <property type="protein sequence ID" value="QDT44197.1"/>
    <property type="molecule type" value="Genomic_DNA"/>
</dbReference>
<dbReference type="RefSeq" id="WP_145219449.1">
    <property type="nucleotide sequence ID" value="NZ_CP036269.1"/>
</dbReference>
<gene>
    <name evidence="5" type="ORF">Pan241w_43050</name>
</gene>
<dbReference type="KEGG" id="gaz:Pan241w_43050"/>
<dbReference type="PROSITE" id="PS50293">
    <property type="entry name" value="TPR_REGION"/>
    <property type="match status" value="1"/>
</dbReference>
<proteinExistence type="predicted"/>
<evidence type="ECO:0000256" key="2">
    <source>
        <dbReference type="ARBA" id="ARBA00022803"/>
    </source>
</evidence>
<organism evidence="5 6">
    <name type="scientific">Gimesia alba</name>
    <dbReference type="NCBI Taxonomy" id="2527973"/>
    <lineage>
        <taxon>Bacteria</taxon>
        <taxon>Pseudomonadati</taxon>
        <taxon>Planctomycetota</taxon>
        <taxon>Planctomycetia</taxon>
        <taxon>Planctomycetales</taxon>
        <taxon>Planctomycetaceae</taxon>
        <taxon>Gimesia</taxon>
    </lineage>
</organism>
<keyword evidence="6" id="KW-1185">Reference proteome</keyword>
<keyword evidence="1" id="KW-0677">Repeat</keyword>
<evidence type="ECO:0000313" key="5">
    <source>
        <dbReference type="EMBL" id="QDT44197.1"/>
    </source>
</evidence>
<evidence type="ECO:0000313" key="6">
    <source>
        <dbReference type="Proteomes" id="UP000317171"/>
    </source>
</evidence>
<dbReference type="InterPro" id="IPR019734">
    <property type="entry name" value="TPR_rpt"/>
</dbReference>
<dbReference type="SMART" id="SM00028">
    <property type="entry name" value="TPR"/>
    <property type="match status" value="6"/>
</dbReference>
<keyword evidence="4" id="KW-0472">Membrane</keyword>
<dbReference type="SUPFAM" id="SSF48452">
    <property type="entry name" value="TPR-like"/>
    <property type="match status" value="1"/>
</dbReference>
<dbReference type="PROSITE" id="PS50005">
    <property type="entry name" value="TPR"/>
    <property type="match status" value="2"/>
</dbReference>
<dbReference type="Gene3D" id="1.25.40.10">
    <property type="entry name" value="Tetratricopeptide repeat domain"/>
    <property type="match status" value="3"/>
</dbReference>
<keyword evidence="4" id="KW-1133">Transmembrane helix</keyword>
<dbReference type="InterPro" id="IPR051012">
    <property type="entry name" value="CellSynth/LPSAsmb/PSIAsmb"/>
</dbReference>
<dbReference type="Pfam" id="PF14559">
    <property type="entry name" value="TPR_19"/>
    <property type="match status" value="1"/>
</dbReference>
<evidence type="ECO:0000256" key="1">
    <source>
        <dbReference type="ARBA" id="ARBA00022737"/>
    </source>
</evidence>
<dbReference type="Pfam" id="PF13432">
    <property type="entry name" value="TPR_16"/>
    <property type="match status" value="2"/>
</dbReference>
<evidence type="ECO:0000256" key="3">
    <source>
        <dbReference type="PROSITE-ProRule" id="PRU00339"/>
    </source>
</evidence>
<dbReference type="PANTHER" id="PTHR45586:SF1">
    <property type="entry name" value="LIPOPOLYSACCHARIDE ASSEMBLY PROTEIN B"/>
    <property type="match status" value="1"/>
</dbReference>
<dbReference type="SUPFAM" id="SSF81901">
    <property type="entry name" value="HCP-like"/>
    <property type="match status" value="1"/>
</dbReference>
<dbReference type="InterPro" id="IPR011990">
    <property type="entry name" value="TPR-like_helical_dom_sf"/>
</dbReference>
<dbReference type="PANTHER" id="PTHR45586">
    <property type="entry name" value="TPR REPEAT-CONTAINING PROTEIN PA4667"/>
    <property type="match status" value="1"/>
</dbReference>
<dbReference type="Proteomes" id="UP000317171">
    <property type="component" value="Chromosome"/>
</dbReference>
<dbReference type="OrthoDB" id="265874at2"/>